<dbReference type="InterPro" id="IPR020084">
    <property type="entry name" value="NUDIX_hydrolase_CS"/>
</dbReference>
<feature type="domain" description="Nudix hydrolase" evidence="3">
    <location>
        <begin position="5"/>
        <end position="137"/>
    </location>
</feature>
<dbReference type="InterPro" id="IPR000086">
    <property type="entry name" value="NUDIX_hydrolase_dom"/>
</dbReference>
<dbReference type="SUPFAM" id="SSF55811">
    <property type="entry name" value="Nudix"/>
    <property type="match status" value="1"/>
</dbReference>
<evidence type="ECO:0000313" key="5">
    <source>
        <dbReference type="Proteomes" id="UP000552644"/>
    </source>
</evidence>
<dbReference type="GO" id="GO:0016787">
    <property type="term" value="F:hydrolase activity"/>
    <property type="evidence" value="ECO:0007669"/>
    <property type="project" value="UniProtKB-KW"/>
</dbReference>
<name>A0A7W7QI77_9ACTN</name>
<dbReference type="Pfam" id="PF00293">
    <property type="entry name" value="NUDIX"/>
    <property type="match status" value="1"/>
</dbReference>
<dbReference type="InterPro" id="IPR015797">
    <property type="entry name" value="NUDIX_hydrolase-like_dom_sf"/>
</dbReference>
<accession>A0A7W7QI77</accession>
<gene>
    <name evidence="4" type="ORF">FHS44_001152</name>
</gene>
<proteinExistence type="predicted"/>
<keyword evidence="2" id="KW-0378">Hydrolase</keyword>
<evidence type="ECO:0000259" key="3">
    <source>
        <dbReference type="PROSITE" id="PS51462"/>
    </source>
</evidence>
<dbReference type="Gene3D" id="3.90.79.10">
    <property type="entry name" value="Nucleoside Triphosphate Pyrophosphohydrolase"/>
    <property type="match status" value="1"/>
</dbReference>
<keyword evidence="5" id="KW-1185">Reference proteome</keyword>
<dbReference type="AlphaFoldDB" id="A0A7W7QI77"/>
<dbReference type="RefSeq" id="WP_184712776.1">
    <property type="nucleotide sequence ID" value="NZ_JACHJP010000001.1"/>
</dbReference>
<reference evidence="4 5" key="1">
    <citation type="submission" date="2020-08" db="EMBL/GenBank/DDBJ databases">
        <title>Genomic Encyclopedia of Type Strains, Phase III (KMG-III): the genomes of soil and plant-associated and newly described type strains.</title>
        <authorList>
            <person name="Whitman W."/>
        </authorList>
    </citation>
    <scope>NUCLEOTIDE SEQUENCE [LARGE SCALE GENOMIC DNA]</scope>
    <source>
        <strain evidence="4 5">CECT 8840</strain>
    </source>
</reference>
<protein>
    <submittedName>
        <fullName evidence="4">8-oxo-dGTP pyrophosphatase MutT (NUDIX family)</fullName>
    </submittedName>
</protein>
<dbReference type="Proteomes" id="UP000552644">
    <property type="component" value="Unassembled WGS sequence"/>
</dbReference>
<comment type="caution">
    <text evidence="4">The sequence shown here is derived from an EMBL/GenBank/DDBJ whole genome shotgun (WGS) entry which is preliminary data.</text>
</comment>
<evidence type="ECO:0000256" key="2">
    <source>
        <dbReference type="ARBA" id="ARBA00022801"/>
    </source>
</evidence>
<evidence type="ECO:0000313" key="4">
    <source>
        <dbReference type="EMBL" id="MBB4914080.1"/>
    </source>
</evidence>
<comment type="cofactor">
    <cofactor evidence="1">
        <name>Mg(2+)</name>
        <dbReference type="ChEBI" id="CHEBI:18420"/>
    </cofactor>
</comment>
<dbReference type="PROSITE" id="PS00893">
    <property type="entry name" value="NUDIX_BOX"/>
    <property type="match status" value="1"/>
</dbReference>
<dbReference type="PANTHER" id="PTHR43046:SF16">
    <property type="entry name" value="ADP-RIBOSE PYROPHOSPHATASE YJHB-RELATED"/>
    <property type="match status" value="1"/>
</dbReference>
<organism evidence="4 5">
    <name type="scientific">Streptosporangium saharense</name>
    <dbReference type="NCBI Taxonomy" id="1706840"/>
    <lineage>
        <taxon>Bacteria</taxon>
        <taxon>Bacillati</taxon>
        <taxon>Actinomycetota</taxon>
        <taxon>Actinomycetes</taxon>
        <taxon>Streptosporangiales</taxon>
        <taxon>Streptosporangiaceae</taxon>
        <taxon>Streptosporangium</taxon>
    </lineage>
</organism>
<evidence type="ECO:0000256" key="1">
    <source>
        <dbReference type="ARBA" id="ARBA00001946"/>
    </source>
</evidence>
<dbReference type="CDD" id="cd04683">
    <property type="entry name" value="NUDIX_Hydrolase"/>
    <property type="match status" value="1"/>
</dbReference>
<dbReference type="PANTHER" id="PTHR43046">
    <property type="entry name" value="GDP-MANNOSE MANNOSYL HYDROLASE"/>
    <property type="match status" value="1"/>
</dbReference>
<dbReference type="PROSITE" id="PS51462">
    <property type="entry name" value="NUDIX"/>
    <property type="match status" value="1"/>
</dbReference>
<sequence length="162" mass="17691">MTTQRQQVTVDVHVILERDGNILLTLRRGTGYADGLYCLPSGHLDPGETVIDCAVREAREEVGVTIDPGYLRPATVVHHLSPEGRPRVGFFFVADTWDGEVVNAEPDKCAKVEWVPVDLLPDNTVPYTVAGVGFYRTGTGIGVHGWPDFRPGAKLTPQENPA</sequence>
<dbReference type="EMBL" id="JACHJP010000001">
    <property type="protein sequence ID" value="MBB4914080.1"/>
    <property type="molecule type" value="Genomic_DNA"/>
</dbReference>